<dbReference type="Gene3D" id="1.20.1540.10">
    <property type="entry name" value="Rhomboid-like"/>
    <property type="match status" value="1"/>
</dbReference>
<evidence type="ECO:0000256" key="1">
    <source>
        <dbReference type="ARBA" id="ARBA00004141"/>
    </source>
</evidence>
<dbReference type="InterPro" id="IPR022764">
    <property type="entry name" value="Peptidase_S54_rhomboid_dom"/>
</dbReference>
<dbReference type="STRING" id="489703.SAMN04488038_10926"/>
<accession>A0A1H9HTV0</accession>
<keyword evidence="3 5" id="KW-1133">Transmembrane helix</keyword>
<dbReference type="InterPro" id="IPR035952">
    <property type="entry name" value="Rhomboid-like_sf"/>
</dbReference>
<dbReference type="InterPro" id="IPR023826">
    <property type="entry name" value="Rhom-like_SP_proteobac"/>
</dbReference>
<feature type="transmembrane region" description="Helical" evidence="5">
    <location>
        <begin position="12"/>
        <end position="30"/>
    </location>
</feature>
<organism evidence="7 8">
    <name type="scientific">Solimonas aquatica</name>
    <dbReference type="NCBI Taxonomy" id="489703"/>
    <lineage>
        <taxon>Bacteria</taxon>
        <taxon>Pseudomonadati</taxon>
        <taxon>Pseudomonadota</taxon>
        <taxon>Gammaproteobacteria</taxon>
        <taxon>Nevskiales</taxon>
        <taxon>Nevskiaceae</taxon>
        <taxon>Solimonas</taxon>
    </lineage>
</organism>
<comment type="subcellular location">
    <subcellularLocation>
        <location evidence="1">Membrane</location>
        <topology evidence="1">Multi-pass membrane protein</topology>
    </subcellularLocation>
</comment>
<keyword evidence="7" id="KW-0378">Hydrolase</keyword>
<dbReference type="GO" id="GO:0004252">
    <property type="term" value="F:serine-type endopeptidase activity"/>
    <property type="evidence" value="ECO:0007669"/>
    <property type="project" value="InterPro"/>
</dbReference>
<feature type="transmembrane region" description="Helical" evidence="5">
    <location>
        <begin position="60"/>
        <end position="79"/>
    </location>
</feature>
<feature type="transmembrane region" description="Helical" evidence="5">
    <location>
        <begin position="113"/>
        <end position="130"/>
    </location>
</feature>
<keyword evidence="8" id="KW-1185">Reference proteome</keyword>
<dbReference type="PANTHER" id="PTHR43731">
    <property type="entry name" value="RHOMBOID PROTEASE"/>
    <property type="match status" value="1"/>
</dbReference>
<dbReference type="InterPro" id="IPR050925">
    <property type="entry name" value="Rhomboid_protease_S54"/>
</dbReference>
<dbReference type="GO" id="GO:0016020">
    <property type="term" value="C:membrane"/>
    <property type="evidence" value="ECO:0007669"/>
    <property type="project" value="UniProtKB-SubCell"/>
</dbReference>
<dbReference type="NCBIfam" id="TIGR03902">
    <property type="entry name" value="rhom_GG_sort"/>
    <property type="match status" value="1"/>
</dbReference>
<name>A0A1H9HTV0_9GAMM</name>
<dbReference type="GO" id="GO:0006508">
    <property type="term" value="P:proteolysis"/>
    <property type="evidence" value="ECO:0007669"/>
    <property type="project" value="UniProtKB-KW"/>
</dbReference>
<dbReference type="EMBL" id="FOFS01000009">
    <property type="protein sequence ID" value="SEQ65708.1"/>
    <property type="molecule type" value="Genomic_DNA"/>
</dbReference>
<evidence type="ECO:0000313" key="8">
    <source>
        <dbReference type="Proteomes" id="UP000199233"/>
    </source>
</evidence>
<feature type="transmembrane region" description="Helical" evidence="5">
    <location>
        <begin position="91"/>
        <end position="107"/>
    </location>
</feature>
<feature type="transmembrane region" description="Helical" evidence="5">
    <location>
        <begin position="175"/>
        <end position="194"/>
    </location>
</feature>
<evidence type="ECO:0000256" key="5">
    <source>
        <dbReference type="SAM" id="Phobius"/>
    </source>
</evidence>
<reference evidence="7 8" key="1">
    <citation type="submission" date="2016-10" db="EMBL/GenBank/DDBJ databases">
        <authorList>
            <person name="de Groot N.N."/>
        </authorList>
    </citation>
    <scope>NUCLEOTIDE SEQUENCE [LARGE SCALE GENOMIC DNA]</scope>
    <source>
        <strain evidence="7 8">DSM 25927</strain>
    </source>
</reference>
<evidence type="ECO:0000256" key="3">
    <source>
        <dbReference type="ARBA" id="ARBA00022989"/>
    </source>
</evidence>
<gene>
    <name evidence="7" type="ORF">SAMN04488038_10926</name>
</gene>
<keyword evidence="4 5" id="KW-0472">Membrane</keyword>
<dbReference type="AlphaFoldDB" id="A0A1H9HTV0"/>
<evidence type="ECO:0000313" key="7">
    <source>
        <dbReference type="EMBL" id="SEQ65708.1"/>
    </source>
</evidence>
<keyword evidence="7" id="KW-0645">Protease</keyword>
<dbReference type="Proteomes" id="UP000199233">
    <property type="component" value="Unassembled WGS sequence"/>
</dbReference>
<dbReference type="PANTHER" id="PTHR43731:SF16">
    <property type="entry name" value="RHOMBOSORTASE"/>
    <property type="match status" value="1"/>
</dbReference>
<dbReference type="SUPFAM" id="SSF144091">
    <property type="entry name" value="Rhomboid-like"/>
    <property type="match status" value="1"/>
</dbReference>
<feature type="transmembrane region" description="Helical" evidence="5">
    <location>
        <begin position="137"/>
        <end position="155"/>
    </location>
</feature>
<dbReference type="Pfam" id="PF01694">
    <property type="entry name" value="Rhomboid"/>
    <property type="match status" value="1"/>
</dbReference>
<sequence>MITNSLRRTRDIWVWPLFLVLLLVLLQAFGDAGREWLRFDRAAIAGGQWWRLASGSFVHLGWYHLLLNSLGLLVLVLLCPQRLPAWVWLRRLLLLSTGMGLFLYALVPWLQHYVGMSGVIHGLFLLGLVPQLRQRDLIAAACLLYLLGKLAYEIIAGAPVSDEAALGGHVITESHLYGTITALLYGLMFGSFTGREKGTAPETSITQTENKQT</sequence>
<keyword evidence="2 5" id="KW-0812">Transmembrane</keyword>
<evidence type="ECO:0000256" key="4">
    <source>
        <dbReference type="ARBA" id="ARBA00023136"/>
    </source>
</evidence>
<feature type="domain" description="Peptidase S54 rhomboid" evidence="6">
    <location>
        <begin position="47"/>
        <end position="190"/>
    </location>
</feature>
<evidence type="ECO:0000256" key="2">
    <source>
        <dbReference type="ARBA" id="ARBA00022692"/>
    </source>
</evidence>
<evidence type="ECO:0000259" key="6">
    <source>
        <dbReference type="Pfam" id="PF01694"/>
    </source>
</evidence>
<proteinExistence type="predicted"/>
<protein>
    <submittedName>
        <fullName evidence="7">Rhomboid family GlyGly-CTERM serine protease</fullName>
    </submittedName>
</protein>